<feature type="domain" description="Transglutaminase-like" evidence="2">
    <location>
        <begin position="404"/>
        <end position="475"/>
    </location>
</feature>
<dbReference type="InterPro" id="IPR002931">
    <property type="entry name" value="Transglutaminase-like"/>
</dbReference>
<keyword evidence="4" id="KW-1185">Reference proteome</keyword>
<feature type="transmembrane region" description="Helical" evidence="1">
    <location>
        <begin position="30"/>
        <end position="48"/>
    </location>
</feature>
<dbReference type="SMART" id="SM00460">
    <property type="entry name" value="TGc"/>
    <property type="match status" value="1"/>
</dbReference>
<dbReference type="InterPro" id="IPR038765">
    <property type="entry name" value="Papain-like_cys_pep_sf"/>
</dbReference>
<dbReference type="InterPro" id="IPR052901">
    <property type="entry name" value="Bact_TGase-like"/>
</dbReference>
<sequence length="661" mass="75607">MKVEQQIPRNALVWIIISLFTLVLPHIERVPHWVLSVYVLSAIWRVMVYRGRWSFPRWPIKLGLIFAAFAGILFSYRSLIGLEPTVALLLAAFAFKLLELKERKDAYVLLFLGYFVILTEFLFSQDLLIVLLCVVNVVLVTTALVALHRPGVDSFSTRPLTKASLMVLQAMPLMLVLFFLFPRIGPLWTVPIKSQQATTGMSEFMTPGDVSQLSRSSEVAFRVEFDGAIPPRSTLYWRGLVMSRLRENTWSALDYYEVPARERRPQEPQFTGVPLRYSVIMAPTQQRWLYSLRYARSTDAGILNAADYRLFRPVIIEDDLLYRVTSWPAAQLEERLSDWRRRTELALPPQANPRVRQLAQSIAADAHDSQEIVDAVLTLFREQPFVYTLQPPLLPQQDPMDAFLFDTRRGFCEHYASVFVIMMRAAGVPARVVAGYQGGEVNPVNRTVIVHQFDAHAWAEVWIQGQGWVRVDPTAAVSPERIELGLEEALAGEGSFLADSPLSPLRYRRIDIINKLRLRYDALTYRWQSWVVGFNADTQLQLLQRWFGEFSARTFAVVILGSWALVLIPVGLVLLLRRKVHKLSKLDRLYLRFCDKLEKRGVTREAGESPSAFASRAQHQLPLMARSIADVTQRYQRLAYAGTDDSDRELDELARAVRKLN</sequence>
<accession>A0A2N5X4M9</accession>
<dbReference type="Pfam" id="PF01841">
    <property type="entry name" value="Transglut_core"/>
    <property type="match status" value="1"/>
</dbReference>
<gene>
    <name evidence="3" type="ORF">C0039_07850</name>
</gene>
<organism evidence="3 4">
    <name type="scientific">Pseudohalioglobus lutimaris</name>
    <dbReference type="NCBI Taxonomy" id="1737061"/>
    <lineage>
        <taxon>Bacteria</taxon>
        <taxon>Pseudomonadati</taxon>
        <taxon>Pseudomonadota</taxon>
        <taxon>Gammaproteobacteria</taxon>
        <taxon>Cellvibrionales</taxon>
        <taxon>Halieaceae</taxon>
        <taxon>Pseudohalioglobus</taxon>
    </lineage>
</organism>
<evidence type="ECO:0000259" key="2">
    <source>
        <dbReference type="SMART" id="SM00460"/>
    </source>
</evidence>
<evidence type="ECO:0000313" key="3">
    <source>
        <dbReference type="EMBL" id="PLW69433.1"/>
    </source>
</evidence>
<feature type="transmembrane region" description="Helical" evidence="1">
    <location>
        <begin position="82"/>
        <end position="99"/>
    </location>
</feature>
<dbReference type="PANTHER" id="PTHR42736:SF1">
    <property type="entry name" value="PROTEIN-GLUTAMINE GAMMA-GLUTAMYLTRANSFERASE"/>
    <property type="match status" value="1"/>
</dbReference>
<keyword evidence="1" id="KW-0472">Membrane</keyword>
<dbReference type="EMBL" id="PKUS01000007">
    <property type="protein sequence ID" value="PLW69433.1"/>
    <property type="molecule type" value="Genomic_DNA"/>
</dbReference>
<keyword evidence="1" id="KW-0812">Transmembrane</keyword>
<dbReference type="Gene3D" id="3.10.620.30">
    <property type="match status" value="1"/>
</dbReference>
<reference evidence="3 4" key="1">
    <citation type="submission" date="2018-01" db="EMBL/GenBank/DDBJ databases">
        <title>The draft genome sequence of Halioglobus lutimaris HF004.</title>
        <authorList>
            <person name="Du Z.-J."/>
            <person name="Shi M.-J."/>
        </authorList>
    </citation>
    <scope>NUCLEOTIDE SEQUENCE [LARGE SCALE GENOMIC DNA]</scope>
    <source>
        <strain evidence="3 4">HF004</strain>
    </source>
</reference>
<protein>
    <submittedName>
        <fullName evidence="3">DUF3488 domain-containing protein</fullName>
    </submittedName>
</protein>
<evidence type="ECO:0000313" key="4">
    <source>
        <dbReference type="Proteomes" id="UP000235005"/>
    </source>
</evidence>
<comment type="caution">
    <text evidence="3">The sequence shown here is derived from an EMBL/GenBank/DDBJ whole genome shotgun (WGS) entry which is preliminary data.</text>
</comment>
<dbReference type="PANTHER" id="PTHR42736">
    <property type="entry name" value="PROTEIN-GLUTAMINE GAMMA-GLUTAMYLTRANSFERASE"/>
    <property type="match status" value="1"/>
</dbReference>
<feature type="transmembrane region" description="Helical" evidence="1">
    <location>
        <begin position="555"/>
        <end position="576"/>
    </location>
</feature>
<dbReference type="InterPro" id="IPR025403">
    <property type="entry name" value="TgpA-like_C"/>
</dbReference>
<dbReference type="SUPFAM" id="SSF54001">
    <property type="entry name" value="Cysteine proteinases"/>
    <property type="match status" value="1"/>
</dbReference>
<dbReference type="RefSeq" id="WP_101517763.1">
    <property type="nucleotide sequence ID" value="NZ_PKUS01000007.1"/>
</dbReference>
<dbReference type="Proteomes" id="UP000235005">
    <property type="component" value="Unassembled WGS sequence"/>
</dbReference>
<feature type="transmembrane region" description="Helical" evidence="1">
    <location>
        <begin position="160"/>
        <end position="181"/>
    </location>
</feature>
<dbReference type="AlphaFoldDB" id="A0A2N5X4M9"/>
<dbReference type="OrthoDB" id="9804872at2"/>
<feature type="transmembrane region" description="Helical" evidence="1">
    <location>
        <begin position="7"/>
        <end position="24"/>
    </location>
</feature>
<dbReference type="Pfam" id="PF13559">
    <property type="entry name" value="DUF4129"/>
    <property type="match status" value="1"/>
</dbReference>
<proteinExistence type="predicted"/>
<name>A0A2N5X4M9_9GAMM</name>
<evidence type="ECO:0000256" key="1">
    <source>
        <dbReference type="SAM" id="Phobius"/>
    </source>
</evidence>
<feature type="transmembrane region" description="Helical" evidence="1">
    <location>
        <begin position="106"/>
        <end position="123"/>
    </location>
</feature>
<dbReference type="InterPro" id="IPR021878">
    <property type="entry name" value="TgpA_N"/>
</dbReference>
<dbReference type="Pfam" id="PF11992">
    <property type="entry name" value="TgpA_N"/>
    <property type="match status" value="1"/>
</dbReference>
<feature type="transmembrane region" description="Helical" evidence="1">
    <location>
        <begin position="60"/>
        <end position="76"/>
    </location>
</feature>
<feature type="transmembrane region" description="Helical" evidence="1">
    <location>
        <begin position="129"/>
        <end position="148"/>
    </location>
</feature>
<keyword evidence="1" id="KW-1133">Transmembrane helix</keyword>